<feature type="region of interest" description="Disordered" evidence="1">
    <location>
        <begin position="305"/>
        <end position="344"/>
    </location>
</feature>
<sequence>MADELIATHFNQLPIAMSFFLDSISTLGSLVIGIASLFSLLVILLCRLAWTYLFSRPDSTKLRLRGLPTNAEPDQSIESTMDALMAKGFGDPGAPRLISRLEWRNQMNRFMDMLPSENEQVLDRVVNHIQVLLSHHQMDQPEVEKDLVRVICDKTVGDPANSHLYARLCQKLTESQIDWSLDFFIGRLFQLVVDEFNRPLVQKDVDPLRSNKTNVVKLMAAIFKRKIPRVPDEWITDCVNCLIQRQAANLDNSTQELCLFLKTILISESDHECNNLLPSQQNLLLPCIEALQRAILNRKLTTEEILESSDSSSSESETDSQSETESEPEIKTDMRKKKVANRKE</sequence>
<keyword evidence="2" id="KW-0812">Transmembrane</keyword>
<accession>E9GM76</accession>
<dbReference type="HOGENOM" id="CLU_065877_0_0_1"/>
<evidence type="ECO:0000256" key="1">
    <source>
        <dbReference type="SAM" id="MobiDB-lite"/>
    </source>
</evidence>
<dbReference type="FunFam" id="1.25.40.180:FF:000145">
    <property type="entry name" value="Uncharacterized protein"/>
    <property type="match status" value="1"/>
</dbReference>
<dbReference type="STRING" id="6669.E9GM76"/>
<keyword evidence="2" id="KW-0472">Membrane</keyword>
<dbReference type="AlphaFoldDB" id="E9GM76"/>
<evidence type="ECO:0000256" key="2">
    <source>
        <dbReference type="SAM" id="Phobius"/>
    </source>
</evidence>
<evidence type="ECO:0000313" key="3">
    <source>
        <dbReference type="EMBL" id="EFX79313.1"/>
    </source>
</evidence>
<proteinExistence type="predicted"/>
<feature type="compositionally biased region" description="Acidic residues" evidence="1">
    <location>
        <begin position="316"/>
        <end position="327"/>
    </location>
</feature>
<keyword evidence="4" id="KW-1185">Reference proteome</keyword>
<feature type="transmembrane region" description="Helical" evidence="2">
    <location>
        <begin position="27"/>
        <end position="55"/>
    </location>
</feature>
<evidence type="ECO:0000313" key="4">
    <source>
        <dbReference type="Proteomes" id="UP000000305"/>
    </source>
</evidence>
<protein>
    <submittedName>
        <fullName evidence="3">Uncharacterized protein</fullName>
    </submittedName>
</protein>
<dbReference type="InterPro" id="IPR016024">
    <property type="entry name" value="ARM-type_fold"/>
</dbReference>
<dbReference type="EMBL" id="GL732552">
    <property type="protein sequence ID" value="EFX79313.1"/>
    <property type="molecule type" value="Genomic_DNA"/>
</dbReference>
<name>E9GM76_DAPPU</name>
<feature type="compositionally biased region" description="Basic residues" evidence="1">
    <location>
        <begin position="334"/>
        <end position="344"/>
    </location>
</feature>
<dbReference type="KEGG" id="dpx:DAPPUDRAFT_244941"/>
<dbReference type="Gene3D" id="1.25.40.180">
    <property type="match status" value="1"/>
</dbReference>
<dbReference type="InParanoid" id="E9GM76"/>
<reference evidence="3 4" key="1">
    <citation type="journal article" date="2011" name="Science">
        <title>The ecoresponsive genome of Daphnia pulex.</title>
        <authorList>
            <person name="Colbourne J.K."/>
            <person name="Pfrender M.E."/>
            <person name="Gilbert D."/>
            <person name="Thomas W.K."/>
            <person name="Tucker A."/>
            <person name="Oakley T.H."/>
            <person name="Tokishita S."/>
            <person name="Aerts A."/>
            <person name="Arnold G.J."/>
            <person name="Basu M.K."/>
            <person name="Bauer D.J."/>
            <person name="Caceres C.E."/>
            <person name="Carmel L."/>
            <person name="Casola C."/>
            <person name="Choi J.H."/>
            <person name="Detter J.C."/>
            <person name="Dong Q."/>
            <person name="Dusheyko S."/>
            <person name="Eads B.D."/>
            <person name="Frohlich T."/>
            <person name="Geiler-Samerotte K.A."/>
            <person name="Gerlach D."/>
            <person name="Hatcher P."/>
            <person name="Jogdeo S."/>
            <person name="Krijgsveld J."/>
            <person name="Kriventseva E.V."/>
            <person name="Kultz D."/>
            <person name="Laforsch C."/>
            <person name="Lindquist E."/>
            <person name="Lopez J."/>
            <person name="Manak J.R."/>
            <person name="Muller J."/>
            <person name="Pangilinan J."/>
            <person name="Patwardhan R.P."/>
            <person name="Pitluck S."/>
            <person name="Pritham E.J."/>
            <person name="Rechtsteiner A."/>
            <person name="Rho M."/>
            <person name="Rogozin I.B."/>
            <person name="Sakarya O."/>
            <person name="Salamov A."/>
            <person name="Schaack S."/>
            <person name="Shapiro H."/>
            <person name="Shiga Y."/>
            <person name="Skalitzky C."/>
            <person name="Smith Z."/>
            <person name="Souvorov A."/>
            <person name="Sung W."/>
            <person name="Tang Z."/>
            <person name="Tsuchiya D."/>
            <person name="Tu H."/>
            <person name="Vos H."/>
            <person name="Wang M."/>
            <person name="Wolf Y.I."/>
            <person name="Yamagata H."/>
            <person name="Yamada T."/>
            <person name="Ye Y."/>
            <person name="Shaw J.R."/>
            <person name="Andrews J."/>
            <person name="Crease T.J."/>
            <person name="Tang H."/>
            <person name="Lucas S.M."/>
            <person name="Robertson H.M."/>
            <person name="Bork P."/>
            <person name="Koonin E.V."/>
            <person name="Zdobnov E.M."/>
            <person name="Grigoriev I.V."/>
            <person name="Lynch M."/>
            <person name="Boore J.L."/>
        </authorList>
    </citation>
    <scope>NUCLEOTIDE SEQUENCE [LARGE SCALE GENOMIC DNA]</scope>
</reference>
<dbReference type="PhylomeDB" id="E9GM76"/>
<gene>
    <name evidence="3" type="ORF">DAPPUDRAFT_244941</name>
</gene>
<dbReference type="Proteomes" id="UP000000305">
    <property type="component" value="Unassembled WGS sequence"/>
</dbReference>
<keyword evidence="2" id="KW-1133">Transmembrane helix</keyword>
<dbReference type="OrthoDB" id="10567340at2759"/>
<dbReference type="SUPFAM" id="SSF48371">
    <property type="entry name" value="ARM repeat"/>
    <property type="match status" value="1"/>
</dbReference>
<organism evidence="3 4">
    <name type="scientific">Daphnia pulex</name>
    <name type="common">Water flea</name>
    <dbReference type="NCBI Taxonomy" id="6669"/>
    <lineage>
        <taxon>Eukaryota</taxon>
        <taxon>Metazoa</taxon>
        <taxon>Ecdysozoa</taxon>
        <taxon>Arthropoda</taxon>
        <taxon>Crustacea</taxon>
        <taxon>Branchiopoda</taxon>
        <taxon>Diplostraca</taxon>
        <taxon>Cladocera</taxon>
        <taxon>Anomopoda</taxon>
        <taxon>Daphniidae</taxon>
        <taxon>Daphnia</taxon>
    </lineage>
</organism>